<dbReference type="AlphaFoldDB" id="A0A165L7Z8"/>
<sequence>MLSAARLARRAITTTARQRQLPRLPVPRLEDTLQKYTRSLQPFVDDDAERLGLSVAEEVEKRDRLARTFRDGLGKTLQERLIELDKQSPYNWLDDNFWLKKAYLEVRAPLPIHSNWWLLYKDDPNTPELTEESEEGKATTAQLARAAWLTWRTLLFRQKLQKEEIYPESSRTGSWVRPNALKMFNMHRIPAHGCDRLERILPEDLSAHEGARHILVLVSDWTYAVEVYTPTGEIVPLRHIYEQLHSVALDVYNRRSRGDIPPRIAILTSDDRDSWAKVRNCERLRNLSSTNAASLRLVEQSVFALSLDTYDFPPTKPHSSFLNPYLDAHLCNVKIGRHGANRWFDKSLTICVEASGRAGMMGEHSPCDALVPSMIADWTLEESLDSESLSCSDSDLTEAGAPRRLDFQVDATLEAEIERVTVQTRALGEDSDNSMLCFDEYGTEWIKENVKLSPDSYVQMALQLAWYKDQGYFTATYETALTRFFLHGRTETIRSFSAESRLFVKAMTDPSCPPSVRFARLRDAITVHTSYSRAALQGKGVDRHLLGLRLLMQDGERAEIFEDDLFARSQDWRLSTSGLTPGERFMGTGFGSPLPNGYGIPYLSGPNLLRFGIESKVSCSATSTERYKLHLVESLREMKKMCEVALRQESARL</sequence>
<dbReference type="STRING" id="1314781.A0A165L7Z8"/>
<dbReference type="PROSITE" id="PS00439">
    <property type="entry name" value="ACYLTRANSF_C_1"/>
    <property type="match status" value="1"/>
</dbReference>
<evidence type="ECO:0000313" key="6">
    <source>
        <dbReference type="EMBL" id="KZV97484.1"/>
    </source>
</evidence>
<dbReference type="OrthoDB" id="240216at2759"/>
<dbReference type="InterPro" id="IPR000542">
    <property type="entry name" value="Carn_acyl_trans"/>
</dbReference>
<evidence type="ECO:0000256" key="1">
    <source>
        <dbReference type="ARBA" id="ARBA00005232"/>
    </source>
</evidence>
<gene>
    <name evidence="6" type="ORF">EXIGLDRAFT_607982</name>
</gene>
<evidence type="ECO:0000259" key="5">
    <source>
        <dbReference type="Pfam" id="PF00755"/>
    </source>
</evidence>
<protein>
    <submittedName>
        <fullName evidence="6">Acyltransferase ChoActase/COT/CPT</fullName>
    </submittedName>
</protein>
<dbReference type="EMBL" id="KV425930">
    <property type="protein sequence ID" value="KZV97484.1"/>
    <property type="molecule type" value="Genomic_DNA"/>
</dbReference>
<accession>A0A165L7Z8</accession>
<comment type="similarity">
    <text evidence="1">Belongs to the carnitine/choline acetyltransferase family.</text>
</comment>
<keyword evidence="7" id="KW-1185">Reference proteome</keyword>
<evidence type="ECO:0000256" key="2">
    <source>
        <dbReference type="ARBA" id="ARBA00022679"/>
    </source>
</evidence>
<dbReference type="Gene3D" id="3.30.559.70">
    <property type="entry name" value="Choline/Carnitine o-acyltransferase, domain 2"/>
    <property type="match status" value="1"/>
</dbReference>
<dbReference type="InterPro" id="IPR042231">
    <property type="entry name" value="Cho/carn_acyl_trans_2"/>
</dbReference>
<evidence type="ECO:0000313" key="7">
    <source>
        <dbReference type="Proteomes" id="UP000077266"/>
    </source>
</evidence>
<dbReference type="GO" id="GO:0016746">
    <property type="term" value="F:acyltransferase activity"/>
    <property type="evidence" value="ECO:0007669"/>
    <property type="project" value="UniProtKB-KW"/>
</dbReference>
<keyword evidence="3 6" id="KW-0012">Acyltransferase</keyword>
<proteinExistence type="inferred from homology"/>
<reference evidence="6 7" key="1">
    <citation type="journal article" date="2016" name="Mol. Biol. Evol.">
        <title>Comparative Genomics of Early-Diverging Mushroom-Forming Fungi Provides Insights into the Origins of Lignocellulose Decay Capabilities.</title>
        <authorList>
            <person name="Nagy L.G."/>
            <person name="Riley R."/>
            <person name="Tritt A."/>
            <person name="Adam C."/>
            <person name="Daum C."/>
            <person name="Floudas D."/>
            <person name="Sun H."/>
            <person name="Yadav J.S."/>
            <person name="Pangilinan J."/>
            <person name="Larsson K.H."/>
            <person name="Matsuura K."/>
            <person name="Barry K."/>
            <person name="Labutti K."/>
            <person name="Kuo R."/>
            <person name="Ohm R.A."/>
            <person name="Bhattacharya S.S."/>
            <person name="Shirouzu T."/>
            <person name="Yoshinaga Y."/>
            <person name="Martin F.M."/>
            <person name="Grigoriev I.V."/>
            <person name="Hibbett D.S."/>
        </authorList>
    </citation>
    <scope>NUCLEOTIDE SEQUENCE [LARGE SCALE GENOMIC DNA]</scope>
    <source>
        <strain evidence="6 7">HHB12029</strain>
    </source>
</reference>
<evidence type="ECO:0000256" key="3">
    <source>
        <dbReference type="ARBA" id="ARBA00023315"/>
    </source>
</evidence>
<dbReference type="SUPFAM" id="SSF52777">
    <property type="entry name" value="CoA-dependent acyltransferases"/>
    <property type="match status" value="2"/>
</dbReference>
<dbReference type="PANTHER" id="PTHR22589:SF107">
    <property type="entry name" value="CHOLINE_CARNITINE ACYLTRANSFERASE DOMAIN-CONTAINING PROTEIN"/>
    <property type="match status" value="1"/>
</dbReference>
<dbReference type="InParanoid" id="A0A165L7Z8"/>
<dbReference type="Pfam" id="PF00755">
    <property type="entry name" value="Carn_acyltransf"/>
    <property type="match status" value="1"/>
</dbReference>
<dbReference type="InterPro" id="IPR039551">
    <property type="entry name" value="Cho/carn_acyl_trans"/>
</dbReference>
<evidence type="ECO:0000256" key="4">
    <source>
        <dbReference type="PIRSR" id="PIRSR600542-1"/>
    </source>
</evidence>
<organism evidence="6 7">
    <name type="scientific">Exidia glandulosa HHB12029</name>
    <dbReference type="NCBI Taxonomy" id="1314781"/>
    <lineage>
        <taxon>Eukaryota</taxon>
        <taxon>Fungi</taxon>
        <taxon>Dikarya</taxon>
        <taxon>Basidiomycota</taxon>
        <taxon>Agaricomycotina</taxon>
        <taxon>Agaricomycetes</taxon>
        <taxon>Auriculariales</taxon>
        <taxon>Exidiaceae</taxon>
        <taxon>Exidia</taxon>
    </lineage>
</organism>
<feature type="active site" description="Proton acceptor" evidence="4">
    <location>
        <position position="364"/>
    </location>
</feature>
<dbReference type="Gene3D" id="3.30.559.10">
    <property type="entry name" value="Chloramphenicol acetyltransferase-like domain"/>
    <property type="match status" value="1"/>
</dbReference>
<name>A0A165L7Z8_EXIGL</name>
<feature type="domain" description="Choline/carnitine acyltransferase" evidence="5">
    <location>
        <begin position="24"/>
        <end position="632"/>
    </location>
</feature>
<dbReference type="Proteomes" id="UP000077266">
    <property type="component" value="Unassembled WGS sequence"/>
</dbReference>
<dbReference type="PANTHER" id="PTHR22589">
    <property type="entry name" value="CARNITINE O-ACYLTRANSFERASE"/>
    <property type="match status" value="1"/>
</dbReference>
<keyword evidence="2 6" id="KW-0808">Transferase</keyword>
<dbReference type="InterPro" id="IPR023213">
    <property type="entry name" value="CAT-like_dom_sf"/>
</dbReference>